<feature type="active site" description="Acyl-ester intermediate" evidence="7">
    <location>
        <position position="57"/>
    </location>
</feature>
<reference evidence="12" key="1">
    <citation type="journal article" date="2014" name="Int. J. Syst. Evol. Microbiol.">
        <title>Complete genome sequence of Corynebacterium casei LMG S-19264T (=DSM 44701T), isolated from a smear-ripened cheese.</title>
        <authorList>
            <consortium name="US DOE Joint Genome Institute (JGI-PGF)"/>
            <person name="Walter F."/>
            <person name="Albersmeier A."/>
            <person name="Kalinowski J."/>
            <person name="Ruckert C."/>
        </authorList>
    </citation>
    <scope>NUCLEOTIDE SEQUENCE</scope>
    <source>
        <strain evidence="12">CGMCC 1.15320</strain>
    </source>
</reference>
<dbReference type="RefSeq" id="WP_188720333.1">
    <property type="nucleotide sequence ID" value="NZ_BMIF01000003.1"/>
</dbReference>
<feature type="binding site" evidence="8">
    <location>
        <position position="219"/>
    </location>
    <ligand>
        <name>substrate</name>
    </ligand>
</feature>
<dbReference type="Pfam" id="PF00768">
    <property type="entry name" value="Peptidase_S11"/>
    <property type="match status" value="1"/>
</dbReference>
<evidence type="ECO:0000256" key="4">
    <source>
        <dbReference type="ARBA" id="ARBA00022960"/>
    </source>
</evidence>
<evidence type="ECO:0000256" key="5">
    <source>
        <dbReference type="ARBA" id="ARBA00022984"/>
    </source>
</evidence>
<evidence type="ECO:0000256" key="7">
    <source>
        <dbReference type="PIRSR" id="PIRSR618044-1"/>
    </source>
</evidence>
<feature type="chain" id="PRO_5036698935" evidence="10">
    <location>
        <begin position="31"/>
        <end position="375"/>
    </location>
</feature>
<protein>
    <submittedName>
        <fullName evidence="12">D-alanyl-D-alanine carboxypeptidase</fullName>
    </submittedName>
</protein>
<evidence type="ECO:0000259" key="11">
    <source>
        <dbReference type="Pfam" id="PF00768"/>
    </source>
</evidence>
<keyword evidence="3" id="KW-0378">Hydrolase</keyword>
<dbReference type="GO" id="GO:0006508">
    <property type="term" value="P:proteolysis"/>
    <property type="evidence" value="ECO:0007669"/>
    <property type="project" value="InterPro"/>
</dbReference>
<keyword evidence="5" id="KW-0573">Peptidoglycan synthesis</keyword>
<proteinExistence type="inferred from homology"/>
<dbReference type="InterPro" id="IPR012338">
    <property type="entry name" value="Beta-lactam/transpept-like"/>
</dbReference>
<dbReference type="GO" id="GO:0071555">
    <property type="term" value="P:cell wall organization"/>
    <property type="evidence" value="ECO:0007669"/>
    <property type="project" value="UniProtKB-KW"/>
</dbReference>
<comment type="caution">
    <text evidence="12">The sequence shown here is derived from an EMBL/GenBank/DDBJ whole genome shotgun (WGS) entry which is preliminary data.</text>
</comment>
<keyword evidence="2 10" id="KW-0732">Signal</keyword>
<evidence type="ECO:0000256" key="6">
    <source>
        <dbReference type="ARBA" id="ARBA00023316"/>
    </source>
</evidence>
<organism evidence="12 13">
    <name type="scientific">Nitratireductor aestuarii</name>
    <dbReference type="NCBI Taxonomy" id="1735103"/>
    <lineage>
        <taxon>Bacteria</taxon>
        <taxon>Pseudomonadati</taxon>
        <taxon>Pseudomonadota</taxon>
        <taxon>Alphaproteobacteria</taxon>
        <taxon>Hyphomicrobiales</taxon>
        <taxon>Phyllobacteriaceae</taxon>
        <taxon>Nitratireductor</taxon>
    </lineage>
</organism>
<dbReference type="EMBL" id="BMIF01000003">
    <property type="protein sequence ID" value="GGA62254.1"/>
    <property type="molecule type" value="Genomic_DNA"/>
</dbReference>
<evidence type="ECO:0000256" key="8">
    <source>
        <dbReference type="PIRSR" id="PIRSR618044-2"/>
    </source>
</evidence>
<feature type="active site" evidence="7">
    <location>
        <position position="117"/>
    </location>
</feature>
<dbReference type="GO" id="GO:0009252">
    <property type="term" value="P:peptidoglycan biosynthetic process"/>
    <property type="evidence" value="ECO:0007669"/>
    <property type="project" value="UniProtKB-KW"/>
</dbReference>
<dbReference type="InterPro" id="IPR001967">
    <property type="entry name" value="Peptidase_S11_N"/>
</dbReference>
<reference evidence="12" key="2">
    <citation type="submission" date="2020-09" db="EMBL/GenBank/DDBJ databases">
        <authorList>
            <person name="Sun Q."/>
            <person name="Zhou Y."/>
        </authorList>
    </citation>
    <scope>NUCLEOTIDE SEQUENCE</scope>
    <source>
        <strain evidence="12">CGMCC 1.15320</strain>
    </source>
</reference>
<dbReference type="Proteomes" id="UP000636264">
    <property type="component" value="Unassembled WGS sequence"/>
</dbReference>
<evidence type="ECO:0000256" key="9">
    <source>
        <dbReference type="RuleBase" id="RU004016"/>
    </source>
</evidence>
<evidence type="ECO:0000256" key="1">
    <source>
        <dbReference type="ARBA" id="ARBA00007164"/>
    </source>
</evidence>
<evidence type="ECO:0000313" key="13">
    <source>
        <dbReference type="Proteomes" id="UP000636264"/>
    </source>
</evidence>
<name>A0A916RPQ0_9HYPH</name>
<keyword evidence="4" id="KW-0133">Cell shape</keyword>
<sequence>MNIVDLKRPVWAKLLIAGAVALVMSASASAGPYLLMDVGSGRVIAQEDAFTRWHPASLTKLMTGYVAFRMIQNGDAMLQTPITITAAAAKLPPAKMGYPVGSQLTLETALKIIMVKSANDVARSIADSLAGSEELFAAWMNAEAGRLGMRDTHFVNAHGLHTPQQYTTARDLAILTRAIRTEFPQYAGLFSIEGIQSGKSKMPNGNPLVGRFPGTDGMKTGYICASGFNLISTATRNGRTLAVVVLGSLSQTERAETAAALLAEGFKRGGGSGVPITNMQRTANVSGPYDISKSICTAEAAAKRSEKRDKQGRLVFSSPHMSPMTREPRLVQVGLLSSGVAAVKPNGKVAIGQMVNVPLPTPRPDYTPLAYGQGG</sequence>
<gene>
    <name evidence="12" type="ORF">GCM10011385_14960</name>
</gene>
<accession>A0A916RPQ0</accession>
<dbReference type="AlphaFoldDB" id="A0A916RPQ0"/>
<dbReference type="GO" id="GO:0009002">
    <property type="term" value="F:serine-type D-Ala-D-Ala carboxypeptidase activity"/>
    <property type="evidence" value="ECO:0007669"/>
    <property type="project" value="InterPro"/>
</dbReference>
<keyword evidence="6" id="KW-0961">Cell wall biogenesis/degradation</keyword>
<dbReference type="PANTHER" id="PTHR21581:SF6">
    <property type="entry name" value="TRAFFICKING PROTEIN PARTICLE COMPLEX SUBUNIT 12"/>
    <property type="match status" value="1"/>
</dbReference>
<evidence type="ECO:0000313" key="12">
    <source>
        <dbReference type="EMBL" id="GGA62254.1"/>
    </source>
</evidence>
<dbReference type="SUPFAM" id="SSF56601">
    <property type="entry name" value="beta-lactamase/transpeptidase-like"/>
    <property type="match status" value="1"/>
</dbReference>
<evidence type="ECO:0000256" key="3">
    <source>
        <dbReference type="ARBA" id="ARBA00022801"/>
    </source>
</evidence>
<keyword evidence="12" id="KW-0121">Carboxypeptidase</keyword>
<dbReference type="PRINTS" id="PR00725">
    <property type="entry name" value="DADACBPTASE1"/>
</dbReference>
<evidence type="ECO:0000256" key="10">
    <source>
        <dbReference type="SAM" id="SignalP"/>
    </source>
</evidence>
<feature type="domain" description="Peptidase S11 D-alanyl-D-alanine carboxypeptidase A N-terminal" evidence="11">
    <location>
        <begin position="26"/>
        <end position="248"/>
    </location>
</feature>
<dbReference type="GO" id="GO:0008360">
    <property type="term" value="P:regulation of cell shape"/>
    <property type="evidence" value="ECO:0007669"/>
    <property type="project" value="UniProtKB-KW"/>
</dbReference>
<feature type="active site" description="Proton acceptor" evidence="7">
    <location>
        <position position="60"/>
    </location>
</feature>
<keyword evidence="13" id="KW-1185">Reference proteome</keyword>
<evidence type="ECO:0000256" key="2">
    <source>
        <dbReference type="ARBA" id="ARBA00022729"/>
    </source>
</evidence>
<feature type="signal peptide" evidence="10">
    <location>
        <begin position="1"/>
        <end position="30"/>
    </location>
</feature>
<dbReference type="PANTHER" id="PTHR21581">
    <property type="entry name" value="D-ALANYL-D-ALANINE CARBOXYPEPTIDASE"/>
    <property type="match status" value="1"/>
</dbReference>
<comment type="similarity">
    <text evidence="1 9">Belongs to the peptidase S11 family.</text>
</comment>
<dbReference type="Gene3D" id="3.40.710.10">
    <property type="entry name" value="DD-peptidase/beta-lactamase superfamily"/>
    <property type="match status" value="1"/>
</dbReference>
<keyword evidence="12" id="KW-0645">Protease</keyword>
<dbReference type="InterPro" id="IPR018044">
    <property type="entry name" value="Peptidase_S11"/>
</dbReference>